<dbReference type="EMBL" id="LAVV01006716">
    <property type="protein sequence ID" value="KNZ58632.1"/>
    <property type="molecule type" value="Genomic_DNA"/>
</dbReference>
<proteinExistence type="predicted"/>
<evidence type="ECO:0000313" key="2">
    <source>
        <dbReference type="EMBL" id="KNZ58632.1"/>
    </source>
</evidence>
<keyword evidence="3" id="KW-1185">Reference proteome</keyword>
<protein>
    <submittedName>
        <fullName evidence="2">Uncharacterized protein</fullName>
    </submittedName>
</protein>
<evidence type="ECO:0000256" key="1">
    <source>
        <dbReference type="SAM" id="MobiDB-lite"/>
    </source>
</evidence>
<dbReference type="AlphaFoldDB" id="A0A0L6VDI5"/>
<evidence type="ECO:0000313" key="3">
    <source>
        <dbReference type="Proteomes" id="UP000037035"/>
    </source>
</evidence>
<organism evidence="2 3">
    <name type="scientific">Puccinia sorghi</name>
    <dbReference type="NCBI Taxonomy" id="27349"/>
    <lineage>
        <taxon>Eukaryota</taxon>
        <taxon>Fungi</taxon>
        <taxon>Dikarya</taxon>
        <taxon>Basidiomycota</taxon>
        <taxon>Pucciniomycotina</taxon>
        <taxon>Pucciniomycetes</taxon>
        <taxon>Pucciniales</taxon>
        <taxon>Pucciniaceae</taxon>
        <taxon>Puccinia</taxon>
    </lineage>
</organism>
<feature type="region of interest" description="Disordered" evidence="1">
    <location>
        <begin position="100"/>
        <end position="123"/>
    </location>
</feature>
<dbReference type="Proteomes" id="UP000037035">
    <property type="component" value="Unassembled WGS sequence"/>
</dbReference>
<sequence>MRVSKMKEMIKDGEGLLLVRLMTFWVEAEPDIWRVKMHMKAHLRHKGFLKYILEVPVPLSEAAAEAVHKKHMETPKYSSSFKRFCILRNPEKPEPEKLLRQKKGQHGPYCAPGKHNPNPNPNAKNCVQSNSIIQYQYFKGRSYKTLLVPTLHQSLIFIPQLFKHELSISKTMDKGASVLIDIFFQLIGYLKNKCSEIKSSQFEVIKSNSACYPLCPNTPNWHLHLGHPNHKYPNLMVPNSELVDCSPCKACKLKILPFSGVELI</sequence>
<comment type="caution">
    <text evidence="2">The sequence shown here is derived from an EMBL/GenBank/DDBJ whole genome shotgun (WGS) entry which is preliminary data.</text>
</comment>
<name>A0A0L6VDI5_9BASI</name>
<gene>
    <name evidence="2" type="ORF">VP01_1891g1</name>
</gene>
<reference evidence="2 3" key="1">
    <citation type="submission" date="2015-08" db="EMBL/GenBank/DDBJ databases">
        <title>Next Generation Sequencing and Analysis of the Genome of Puccinia sorghi L Schw, the Causal Agent of Maize Common Rust.</title>
        <authorList>
            <person name="Rochi L."/>
            <person name="Burguener G."/>
            <person name="Darino M."/>
            <person name="Turjanski A."/>
            <person name="Kreff E."/>
            <person name="Dieguez M.J."/>
            <person name="Sacco F."/>
        </authorList>
    </citation>
    <scope>NUCLEOTIDE SEQUENCE [LARGE SCALE GENOMIC DNA]</scope>
    <source>
        <strain evidence="2 3">RO10H11247</strain>
    </source>
</reference>
<accession>A0A0L6VDI5</accession>
<dbReference type="VEuPathDB" id="FungiDB:VP01_1891g1"/>